<dbReference type="PANTHER" id="PTHR21071:SF4">
    <property type="entry name" value="UDP-N-ACETYLENOLPYRUVOYLGLUCOSAMINE REDUCTASE"/>
    <property type="match status" value="1"/>
</dbReference>
<evidence type="ECO:0000259" key="21">
    <source>
        <dbReference type="PROSITE" id="PS51387"/>
    </source>
</evidence>
<dbReference type="Gene3D" id="3.30.465.10">
    <property type="match status" value="1"/>
</dbReference>
<dbReference type="UniPathway" id="UPA00219"/>
<evidence type="ECO:0000313" key="22">
    <source>
        <dbReference type="EMBL" id="QCI24705.1"/>
    </source>
</evidence>
<evidence type="ECO:0000256" key="11">
    <source>
        <dbReference type="ARBA" id="ARBA00022827"/>
    </source>
</evidence>
<evidence type="ECO:0000256" key="18">
    <source>
        <dbReference type="ARBA" id="ARBA00031026"/>
    </source>
</evidence>
<dbReference type="GO" id="GO:0005829">
    <property type="term" value="C:cytosol"/>
    <property type="evidence" value="ECO:0007669"/>
    <property type="project" value="TreeGrafter"/>
</dbReference>
<dbReference type="SUPFAM" id="SSF56194">
    <property type="entry name" value="Uridine diphospho-N-Acetylenolpyruvylglucosamine reductase, MurB, C-terminal domain"/>
    <property type="match status" value="1"/>
</dbReference>
<dbReference type="GO" id="GO:0051301">
    <property type="term" value="P:cell division"/>
    <property type="evidence" value="ECO:0007669"/>
    <property type="project" value="UniProtKB-KW"/>
</dbReference>
<dbReference type="AlphaFoldDB" id="A0A4D6YJI5"/>
<comment type="pathway">
    <text evidence="4 20">Cell wall biogenesis; peptidoglycan biosynthesis.</text>
</comment>
<evidence type="ECO:0000256" key="9">
    <source>
        <dbReference type="ARBA" id="ARBA00022618"/>
    </source>
</evidence>
<keyword evidence="17 20" id="KW-0961">Cell wall biogenesis/degradation</keyword>
<dbReference type="InterPro" id="IPR003170">
    <property type="entry name" value="MurB"/>
</dbReference>
<keyword evidence="8 20" id="KW-0963">Cytoplasm</keyword>
<dbReference type="Gene3D" id="3.90.78.10">
    <property type="entry name" value="UDP-N-acetylenolpyruvoylglucosamine reductase, C-terminal domain"/>
    <property type="match status" value="1"/>
</dbReference>
<dbReference type="InterPro" id="IPR016166">
    <property type="entry name" value="FAD-bd_PCMH"/>
</dbReference>
<dbReference type="GO" id="GO:0009252">
    <property type="term" value="P:peptidoglycan biosynthetic process"/>
    <property type="evidence" value="ECO:0007669"/>
    <property type="project" value="UniProtKB-UniRule"/>
</dbReference>
<evidence type="ECO:0000256" key="7">
    <source>
        <dbReference type="ARBA" id="ARBA00015188"/>
    </source>
</evidence>
<evidence type="ECO:0000256" key="13">
    <source>
        <dbReference type="ARBA" id="ARBA00022960"/>
    </source>
</evidence>
<dbReference type="GO" id="GO:0008360">
    <property type="term" value="P:regulation of cell shape"/>
    <property type="evidence" value="ECO:0007669"/>
    <property type="project" value="UniProtKB-KW"/>
</dbReference>
<protein>
    <recommendedName>
        <fullName evidence="7 20">UDP-N-acetylenolpyruvoylglucosamine reductase</fullName>
        <ecNumber evidence="6 20">1.3.1.98</ecNumber>
    </recommendedName>
    <alternativeName>
        <fullName evidence="18 20">UDP-N-acetylmuramate dehydrogenase</fullName>
    </alternativeName>
</protein>
<keyword evidence="13 20" id="KW-0133">Cell shape</keyword>
<evidence type="ECO:0000256" key="1">
    <source>
        <dbReference type="ARBA" id="ARBA00001974"/>
    </source>
</evidence>
<comment type="subcellular location">
    <subcellularLocation>
        <location evidence="3 20">Cytoplasm</location>
    </subcellularLocation>
</comment>
<dbReference type="InterPro" id="IPR036318">
    <property type="entry name" value="FAD-bd_PCMH-like_sf"/>
</dbReference>
<evidence type="ECO:0000256" key="15">
    <source>
        <dbReference type="ARBA" id="ARBA00023002"/>
    </source>
</evidence>
<evidence type="ECO:0000256" key="5">
    <source>
        <dbReference type="ARBA" id="ARBA00010485"/>
    </source>
</evidence>
<evidence type="ECO:0000256" key="14">
    <source>
        <dbReference type="ARBA" id="ARBA00022984"/>
    </source>
</evidence>
<dbReference type="GO" id="GO:0008762">
    <property type="term" value="F:UDP-N-acetylmuramate dehydrogenase activity"/>
    <property type="evidence" value="ECO:0007669"/>
    <property type="project" value="UniProtKB-UniRule"/>
</dbReference>
<dbReference type="PANTHER" id="PTHR21071">
    <property type="entry name" value="UDP-N-ACETYLENOLPYRUVOYLGLUCOSAMINE REDUCTASE"/>
    <property type="match status" value="1"/>
</dbReference>
<evidence type="ECO:0000256" key="6">
    <source>
        <dbReference type="ARBA" id="ARBA00012518"/>
    </source>
</evidence>
<dbReference type="InterPro" id="IPR036635">
    <property type="entry name" value="MurB_C_sf"/>
</dbReference>
<dbReference type="InterPro" id="IPR006094">
    <property type="entry name" value="Oxid_FAD_bind_N"/>
</dbReference>
<dbReference type="Proteomes" id="UP000298688">
    <property type="component" value="Chromosome"/>
</dbReference>
<comment type="similarity">
    <text evidence="5 20">Belongs to the MurB family.</text>
</comment>
<reference evidence="22 23" key="2">
    <citation type="submission" date="2019-05" db="EMBL/GenBank/DDBJ databases">
        <title>Genome evolution of the obligate endosymbiont Buchnera aphidicola.</title>
        <authorList>
            <person name="Moran N.A."/>
        </authorList>
    </citation>
    <scope>NUCLEOTIDE SEQUENCE [LARGE SCALE GENOMIC DNA]</scope>
    <source>
        <strain evidence="22 23">Rpa</strain>
    </source>
</reference>
<evidence type="ECO:0000256" key="3">
    <source>
        <dbReference type="ARBA" id="ARBA00004496"/>
    </source>
</evidence>
<comment type="cofactor">
    <cofactor evidence="1 20">
        <name>FAD</name>
        <dbReference type="ChEBI" id="CHEBI:57692"/>
    </cofactor>
</comment>
<sequence>MDVTAKKIVFVKTIQSLINIWKICKLSNLPYIILGEGSNVLFLENYEGIVIVNRIKGIKIQERQNIWLLHVFSGEKWHDLVKYTLRMGLFGLENLALVPGSVGSAAIQNIGAYGLELKNICEYVDIISLDNGKIIRFKKNLCNFSYRSSIFKKKYNYGYAIIAVGIKIQKNWKPIIFPSLLKSKKLLKISAYKIFNIVCQIRKKKLPNPKKLGNAGSFFKNPIITFKKAEKILSSYINVPHYIQYNGFIKISAAWLIEKYNFKNIQIGNAAIYKKQKLILINLKNANSKEILKLAKTIQKCILKKFEIYLEPEVDFINSSGKIKLL</sequence>
<keyword evidence="16 20" id="KW-0131">Cell cycle</keyword>
<dbReference type="HAMAP" id="MF_00037">
    <property type="entry name" value="MurB"/>
    <property type="match status" value="1"/>
</dbReference>
<name>A0A4D6YJI5_BUCRP</name>
<keyword evidence="11 20" id="KW-0274">FAD</keyword>
<dbReference type="GO" id="GO:0071949">
    <property type="term" value="F:FAD binding"/>
    <property type="evidence" value="ECO:0007669"/>
    <property type="project" value="InterPro"/>
</dbReference>
<feature type="active site" description="Proton donor" evidence="20">
    <location>
        <position position="217"/>
    </location>
</feature>
<organism evidence="22 23">
    <name type="scientific">Buchnera aphidicola subsp. Rhopalosiphum padi</name>
    <dbReference type="NCBI Taxonomy" id="98793"/>
    <lineage>
        <taxon>Bacteria</taxon>
        <taxon>Pseudomonadati</taxon>
        <taxon>Pseudomonadota</taxon>
        <taxon>Gammaproteobacteria</taxon>
        <taxon>Enterobacterales</taxon>
        <taxon>Erwiniaceae</taxon>
        <taxon>Buchnera</taxon>
    </lineage>
</organism>
<evidence type="ECO:0000256" key="19">
    <source>
        <dbReference type="ARBA" id="ARBA00048914"/>
    </source>
</evidence>
<dbReference type="SUPFAM" id="SSF56176">
    <property type="entry name" value="FAD-binding/transporter-associated domain-like"/>
    <property type="match status" value="1"/>
</dbReference>
<dbReference type="InterPro" id="IPR016169">
    <property type="entry name" value="FAD-bd_PCMH_sub2"/>
</dbReference>
<dbReference type="OrthoDB" id="9804753at2"/>
<keyword evidence="9 20" id="KW-0132">Cell division</keyword>
<dbReference type="Pfam" id="PF02873">
    <property type="entry name" value="MurB_C"/>
    <property type="match status" value="1"/>
</dbReference>
<feature type="active site" evidence="20">
    <location>
        <position position="313"/>
    </location>
</feature>
<dbReference type="InterPro" id="IPR011601">
    <property type="entry name" value="MurB_C"/>
</dbReference>
<evidence type="ECO:0000313" key="23">
    <source>
        <dbReference type="Proteomes" id="UP000298688"/>
    </source>
</evidence>
<comment type="function">
    <text evidence="2 20">Cell wall formation.</text>
</comment>
<feature type="domain" description="FAD-binding PCMH-type" evidence="21">
    <location>
        <begin position="1"/>
        <end position="171"/>
    </location>
</feature>
<dbReference type="Pfam" id="PF01565">
    <property type="entry name" value="FAD_binding_4"/>
    <property type="match status" value="1"/>
</dbReference>
<evidence type="ECO:0000256" key="2">
    <source>
        <dbReference type="ARBA" id="ARBA00003921"/>
    </source>
</evidence>
<evidence type="ECO:0000256" key="17">
    <source>
        <dbReference type="ARBA" id="ARBA00023316"/>
    </source>
</evidence>
<dbReference type="NCBIfam" id="NF000755">
    <property type="entry name" value="PRK00046.1"/>
    <property type="match status" value="1"/>
</dbReference>
<keyword evidence="15 20" id="KW-0560">Oxidoreductase</keyword>
<feature type="active site" evidence="20">
    <location>
        <position position="147"/>
    </location>
</feature>
<evidence type="ECO:0000256" key="8">
    <source>
        <dbReference type="ARBA" id="ARBA00022490"/>
    </source>
</evidence>
<evidence type="ECO:0000256" key="10">
    <source>
        <dbReference type="ARBA" id="ARBA00022630"/>
    </source>
</evidence>
<reference evidence="22 23" key="1">
    <citation type="submission" date="2018-12" db="EMBL/GenBank/DDBJ databases">
        <authorList>
            <person name="Chong R.A."/>
        </authorList>
    </citation>
    <scope>NUCLEOTIDE SEQUENCE [LARGE SCALE GENOMIC DNA]</scope>
    <source>
        <strain evidence="22 23">Rpa</strain>
    </source>
</reference>
<keyword evidence="12 20" id="KW-0521">NADP</keyword>
<dbReference type="GO" id="GO:0071555">
    <property type="term" value="P:cell wall organization"/>
    <property type="evidence" value="ECO:0007669"/>
    <property type="project" value="UniProtKB-KW"/>
</dbReference>
<proteinExistence type="inferred from homology"/>
<dbReference type="Gene3D" id="3.30.43.10">
    <property type="entry name" value="Uridine Diphospho-n-acetylenolpyruvylglucosamine Reductase, domain 2"/>
    <property type="match status" value="1"/>
</dbReference>
<evidence type="ECO:0000256" key="16">
    <source>
        <dbReference type="ARBA" id="ARBA00023306"/>
    </source>
</evidence>
<keyword evidence="10 20" id="KW-0285">Flavoprotein</keyword>
<evidence type="ECO:0000256" key="4">
    <source>
        <dbReference type="ARBA" id="ARBA00004752"/>
    </source>
</evidence>
<keyword evidence="14 20" id="KW-0573">Peptidoglycan synthesis</keyword>
<evidence type="ECO:0000256" key="20">
    <source>
        <dbReference type="HAMAP-Rule" id="MF_00037"/>
    </source>
</evidence>
<dbReference type="EC" id="1.3.1.98" evidence="6 20"/>
<comment type="catalytic activity">
    <reaction evidence="19 20">
        <text>UDP-N-acetyl-alpha-D-muramate + NADP(+) = UDP-N-acetyl-3-O-(1-carboxyvinyl)-alpha-D-glucosamine + NADPH + H(+)</text>
        <dbReference type="Rhea" id="RHEA:12248"/>
        <dbReference type="ChEBI" id="CHEBI:15378"/>
        <dbReference type="ChEBI" id="CHEBI:57783"/>
        <dbReference type="ChEBI" id="CHEBI:58349"/>
        <dbReference type="ChEBI" id="CHEBI:68483"/>
        <dbReference type="ChEBI" id="CHEBI:70757"/>
        <dbReference type="EC" id="1.3.1.98"/>
    </reaction>
</comment>
<evidence type="ECO:0000256" key="12">
    <source>
        <dbReference type="ARBA" id="ARBA00022857"/>
    </source>
</evidence>
<accession>A0A4D6YJI5</accession>
<dbReference type="NCBIfam" id="TIGR00179">
    <property type="entry name" value="murB"/>
    <property type="match status" value="1"/>
</dbReference>
<dbReference type="EMBL" id="CP034858">
    <property type="protein sequence ID" value="QCI24705.1"/>
    <property type="molecule type" value="Genomic_DNA"/>
</dbReference>
<dbReference type="PROSITE" id="PS51387">
    <property type="entry name" value="FAD_PCMH"/>
    <property type="match status" value="1"/>
</dbReference>
<dbReference type="InterPro" id="IPR016167">
    <property type="entry name" value="FAD-bd_PCMH_sub1"/>
</dbReference>
<gene>
    <name evidence="20" type="primary">murB</name>
    <name evidence="22" type="ORF">D9V76_00240</name>
</gene>